<evidence type="ECO:0000256" key="5">
    <source>
        <dbReference type="ARBA" id="ARBA00023136"/>
    </source>
</evidence>
<dbReference type="PANTHER" id="PTHR20855:SF92">
    <property type="entry name" value="PROGESTIN AND ADIPOQ RECEPTOR FAMILY MEMBER 3-LIKE"/>
    <property type="match status" value="1"/>
</dbReference>
<feature type="binding site" evidence="6">
    <location>
        <position position="323"/>
    </location>
    <ligand>
        <name>Zn(2+)</name>
        <dbReference type="ChEBI" id="CHEBI:29105"/>
    </ligand>
</feature>
<dbReference type="GO" id="GO:0016020">
    <property type="term" value="C:membrane"/>
    <property type="evidence" value="ECO:0007669"/>
    <property type="project" value="UniProtKB-SubCell"/>
</dbReference>
<feature type="transmembrane region" description="Helical" evidence="7">
    <location>
        <begin position="174"/>
        <end position="197"/>
    </location>
</feature>
<dbReference type="GO" id="GO:0038023">
    <property type="term" value="F:signaling receptor activity"/>
    <property type="evidence" value="ECO:0007669"/>
    <property type="project" value="TreeGrafter"/>
</dbReference>
<evidence type="ECO:0000256" key="7">
    <source>
        <dbReference type="SAM" id="Phobius"/>
    </source>
</evidence>
<feature type="binding site" evidence="6">
    <location>
        <position position="319"/>
    </location>
    <ligand>
        <name>Zn(2+)</name>
        <dbReference type="ChEBI" id="CHEBI:29105"/>
    </ligand>
</feature>
<evidence type="ECO:0000256" key="2">
    <source>
        <dbReference type="ARBA" id="ARBA00007018"/>
    </source>
</evidence>
<dbReference type="EMBL" id="JAODUO010003751">
    <property type="protein sequence ID" value="KAK2146127.1"/>
    <property type="molecule type" value="Genomic_DNA"/>
</dbReference>
<feature type="binding site" evidence="6">
    <location>
        <position position="166"/>
    </location>
    <ligand>
        <name>Zn(2+)</name>
        <dbReference type="ChEBI" id="CHEBI:29105"/>
    </ligand>
</feature>
<organism evidence="8 10">
    <name type="scientific">Ridgeia piscesae</name>
    <name type="common">Tubeworm</name>
    <dbReference type="NCBI Taxonomy" id="27915"/>
    <lineage>
        <taxon>Eukaryota</taxon>
        <taxon>Metazoa</taxon>
        <taxon>Spiralia</taxon>
        <taxon>Lophotrochozoa</taxon>
        <taxon>Annelida</taxon>
        <taxon>Polychaeta</taxon>
        <taxon>Sedentaria</taxon>
        <taxon>Canalipalpata</taxon>
        <taxon>Sabellida</taxon>
        <taxon>Siboglinidae</taxon>
        <taxon>Ridgeia</taxon>
    </lineage>
</organism>
<evidence type="ECO:0000256" key="3">
    <source>
        <dbReference type="ARBA" id="ARBA00022692"/>
    </source>
</evidence>
<feature type="transmembrane region" description="Helical" evidence="7">
    <location>
        <begin position="251"/>
        <end position="269"/>
    </location>
</feature>
<gene>
    <name evidence="8" type="ORF">NP493_3766g00005</name>
    <name evidence="9" type="ORF">NP493_49g01039</name>
</gene>
<keyword evidence="3 7" id="KW-0812">Transmembrane</keyword>
<keyword evidence="6" id="KW-0479">Metal-binding</keyword>
<feature type="transmembrane region" description="Helical" evidence="7">
    <location>
        <begin position="217"/>
        <end position="239"/>
    </location>
</feature>
<evidence type="ECO:0000256" key="4">
    <source>
        <dbReference type="ARBA" id="ARBA00022989"/>
    </source>
</evidence>
<keyword evidence="10" id="KW-1185">Reference proteome</keyword>
<keyword evidence="5 7" id="KW-0472">Membrane</keyword>
<dbReference type="EMBL" id="JAODUO010000052">
    <property type="protein sequence ID" value="KAK2191489.1"/>
    <property type="molecule type" value="Genomic_DNA"/>
</dbReference>
<comment type="similarity">
    <text evidence="2">Belongs to the ADIPOR family.</text>
</comment>
<sequence length="420" mass="48315">MLGLLNQDPPLVDHDHEHDHSAWLSGRGLDVTGEACGTQSCPVIPQYGSRSLVDELLDRPKTRSPPTQLLVPTRQSHEVPVLFREAYIENGFRAINQPWQYYVCSFFQLHNESMNVWTHFLAAYLMAKKLVVFSQYIDFWNDTYSWTFLTGLGSATLMYATSTGAHWFQSHSEFIYYLSFMLDYASIGLYSFSSVMLHYTYSADKQVYEYMRDIYQPIGAILGFLTCFCSVVGLVLLRLEYPRARKACQTIPVAFIYILLVSPILHRIYMCQIHDMECELSIDLHTQQIIWFLLSALFFVSHFPQCVLPGCFDHFFHSHQMFHVCITVSTLHQMDAVFEDFFAREEIFRTRSTPTATDVMLPFGFILLGEICTIWCFLNIANANLALEKVKPTSITDNIDVNNNIANDAVNSQHSESRQN</sequence>
<dbReference type="InterPro" id="IPR004254">
    <property type="entry name" value="AdipoR/HlyIII-related"/>
</dbReference>
<feature type="transmembrane region" description="Helical" evidence="7">
    <location>
        <begin position="289"/>
        <end position="312"/>
    </location>
</feature>
<dbReference type="AlphaFoldDB" id="A0AAD9J3T9"/>
<keyword evidence="6" id="KW-0862">Zinc</keyword>
<evidence type="ECO:0000256" key="1">
    <source>
        <dbReference type="ARBA" id="ARBA00004141"/>
    </source>
</evidence>
<reference evidence="8" key="1">
    <citation type="journal article" date="2023" name="Mol. Biol. Evol.">
        <title>Third-Generation Sequencing Reveals the Adaptive Role of the Epigenome in Three Deep-Sea Polychaetes.</title>
        <authorList>
            <person name="Perez M."/>
            <person name="Aroh O."/>
            <person name="Sun Y."/>
            <person name="Lan Y."/>
            <person name="Juniper S.K."/>
            <person name="Young C.R."/>
            <person name="Angers B."/>
            <person name="Qian P.Y."/>
        </authorList>
    </citation>
    <scope>NUCLEOTIDE SEQUENCE</scope>
    <source>
        <strain evidence="8">R07B-5</strain>
    </source>
</reference>
<evidence type="ECO:0000313" key="9">
    <source>
        <dbReference type="EMBL" id="KAK2191489.1"/>
    </source>
</evidence>
<evidence type="ECO:0000313" key="10">
    <source>
        <dbReference type="Proteomes" id="UP001209878"/>
    </source>
</evidence>
<feature type="transmembrane region" description="Helical" evidence="7">
    <location>
        <begin position="143"/>
        <end position="162"/>
    </location>
</feature>
<evidence type="ECO:0000313" key="8">
    <source>
        <dbReference type="EMBL" id="KAK2146127.1"/>
    </source>
</evidence>
<proteinExistence type="inferred from homology"/>
<dbReference type="GO" id="GO:0046872">
    <property type="term" value="F:metal ion binding"/>
    <property type="evidence" value="ECO:0007669"/>
    <property type="project" value="UniProtKB-KW"/>
</dbReference>
<feature type="transmembrane region" description="Helical" evidence="7">
    <location>
        <begin position="359"/>
        <end position="381"/>
    </location>
</feature>
<accession>A0AAD9J3T9</accession>
<dbReference type="PANTHER" id="PTHR20855">
    <property type="entry name" value="ADIPOR/PROGESTIN RECEPTOR-RELATED"/>
    <property type="match status" value="1"/>
</dbReference>
<comment type="subcellular location">
    <subcellularLocation>
        <location evidence="1">Membrane</location>
        <topology evidence="1">Multi-pass membrane protein</topology>
    </subcellularLocation>
</comment>
<dbReference type="Proteomes" id="UP001209878">
    <property type="component" value="Unassembled WGS sequence"/>
</dbReference>
<comment type="caution">
    <text evidence="8">The sequence shown here is derived from an EMBL/GenBank/DDBJ whole genome shotgun (WGS) entry which is preliminary data.</text>
</comment>
<evidence type="ECO:0000256" key="6">
    <source>
        <dbReference type="PIRSR" id="PIRSR604254-1"/>
    </source>
</evidence>
<keyword evidence="4 7" id="KW-1133">Transmembrane helix</keyword>
<dbReference type="Pfam" id="PF03006">
    <property type="entry name" value="HlyIII"/>
    <property type="match status" value="1"/>
</dbReference>
<protein>
    <submittedName>
        <fullName evidence="8">Uncharacterized protein</fullName>
    </submittedName>
</protein>
<name>A0AAD9J3T9_RIDPI</name>